<dbReference type="CDD" id="cd16917">
    <property type="entry name" value="HATPase_UhpB-NarQ-NarX-like"/>
    <property type="match status" value="1"/>
</dbReference>
<dbReference type="InterPro" id="IPR011712">
    <property type="entry name" value="Sig_transdc_His_kin_sub3_dim/P"/>
</dbReference>
<feature type="transmembrane region" description="Helical" evidence="4">
    <location>
        <begin position="476"/>
        <end position="495"/>
    </location>
</feature>
<organism evidence="6 7">
    <name type="scientific">Oleiharenicola lentus</name>
    <dbReference type="NCBI Taxonomy" id="2508720"/>
    <lineage>
        <taxon>Bacteria</taxon>
        <taxon>Pseudomonadati</taxon>
        <taxon>Verrucomicrobiota</taxon>
        <taxon>Opitutia</taxon>
        <taxon>Opitutales</taxon>
        <taxon>Opitutaceae</taxon>
        <taxon>Oleiharenicola</taxon>
    </lineage>
</organism>
<comment type="caution">
    <text evidence="6">The sequence shown here is derived from an EMBL/GenBank/DDBJ whole genome shotgun (WGS) entry which is preliminary data.</text>
</comment>
<dbReference type="PANTHER" id="PTHR24421">
    <property type="entry name" value="NITRATE/NITRITE SENSOR PROTEIN NARX-RELATED"/>
    <property type="match status" value="1"/>
</dbReference>
<dbReference type="RefSeq" id="WP_129048373.1">
    <property type="nucleotide sequence ID" value="NZ_SDHX01000002.1"/>
</dbReference>
<proteinExistence type="predicted"/>
<keyword evidence="1" id="KW-0808">Transferase</keyword>
<sequence length="739" mass="80143">MIIPTSLNAPPVKNFRPFLLFATSLVIAAATEIPVPTTGPITRIGEVRALSREEAAKGHPVHVHGVVTWRGFRDQMTVQDATGGSWILVGDARQRRLWVADEALLKSIRVGHVLEIEGLTDPGAYAPGILPRKMQILGEQALPPARPIDPARFFSGAEAGLRVEARGVVQGYQQAENGWTLHLDGNPGRFTVEFPAAALPDPESLVDAEVRVTGVAVTRVNTRGEITMPRIYSSQATELVVERAATEPFTAPLMPLDRLLPFRVEPTGPHRLRVIGTVTYALPGRFLYLQEGKGAVRVETHSPEEFRIGDRVEAAGFVDMARAIGTLTGARLRKLSGGTAPAAVAITPEAIIDLNNAALDAGHMSEPHDFDGHLVRFRANLTAMQAAADARQPWRRLLLQRGGAIFSAILLAGPAQELDVLLPGSELEVTGIVQLEYSAVDEPRVSLRPNRLDVILRSAADVRVLQAPSWWTAQRLLAAMAAVAVAFGAALVWAAQLRRQVRRKTEQLAVEMQARRNAAIEFHATLRERNRLAANLHDTLLQTLGGIGFQIGAGEAEAALPDRAGKPITHLAVARRILEHAVQELRSSVWALRSPPMQGKSFPEALQSVVEREGAGHAARIEVRTEGDFTHLSDFVAGNLVFAAQEALRNALKHAAPRVITLEAKTTERPDWITVVISDDGTGFTPGQEVGANQGHFGLVGMRERIERLEGTLRVDSAPGRGTTIRLEVPVRSYDETVA</sequence>
<dbReference type="OrthoDB" id="174958at2"/>
<dbReference type="Gene3D" id="1.20.5.1930">
    <property type="match status" value="1"/>
</dbReference>
<dbReference type="Gene3D" id="3.30.565.10">
    <property type="entry name" value="Histidine kinase-like ATPase, C-terminal domain"/>
    <property type="match status" value="1"/>
</dbReference>
<evidence type="ECO:0000256" key="3">
    <source>
        <dbReference type="ARBA" id="ARBA00023012"/>
    </source>
</evidence>
<evidence type="ECO:0000256" key="1">
    <source>
        <dbReference type="ARBA" id="ARBA00022679"/>
    </source>
</evidence>
<protein>
    <submittedName>
        <fullName evidence="6">Sensor histidine kinase</fullName>
    </submittedName>
</protein>
<name>A0A4Q1C387_9BACT</name>
<dbReference type="GO" id="GO:0016020">
    <property type="term" value="C:membrane"/>
    <property type="evidence" value="ECO:0007669"/>
    <property type="project" value="InterPro"/>
</dbReference>
<keyword evidence="7" id="KW-1185">Reference proteome</keyword>
<dbReference type="SMART" id="SM00387">
    <property type="entry name" value="HATPase_c"/>
    <property type="match status" value="1"/>
</dbReference>
<dbReference type="Proteomes" id="UP000290218">
    <property type="component" value="Unassembled WGS sequence"/>
</dbReference>
<dbReference type="Pfam" id="PF07730">
    <property type="entry name" value="HisKA_3"/>
    <property type="match status" value="1"/>
</dbReference>
<accession>A0A4Q1C387</accession>
<dbReference type="AlphaFoldDB" id="A0A4Q1C387"/>
<keyword evidence="4" id="KW-1133">Transmembrane helix</keyword>
<evidence type="ECO:0000256" key="2">
    <source>
        <dbReference type="ARBA" id="ARBA00022777"/>
    </source>
</evidence>
<evidence type="ECO:0000256" key="4">
    <source>
        <dbReference type="SAM" id="Phobius"/>
    </source>
</evidence>
<dbReference type="GO" id="GO:0000155">
    <property type="term" value="F:phosphorelay sensor kinase activity"/>
    <property type="evidence" value="ECO:0007669"/>
    <property type="project" value="InterPro"/>
</dbReference>
<dbReference type="Pfam" id="PF02518">
    <property type="entry name" value="HATPase_c"/>
    <property type="match status" value="1"/>
</dbReference>
<dbReference type="InterPro" id="IPR003594">
    <property type="entry name" value="HATPase_dom"/>
</dbReference>
<dbReference type="PROSITE" id="PS50109">
    <property type="entry name" value="HIS_KIN"/>
    <property type="match status" value="1"/>
</dbReference>
<evidence type="ECO:0000259" key="5">
    <source>
        <dbReference type="PROSITE" id="PS50109"/>
    </source>
</evidence>
<keyword evidence="4" id="KW-0472">Membrane</keyword>
<evidence type="ECO:0000313" key="6">
    <source>
        <dbReference type="EMBL" id="RXK52781.1"/>
    </source>
</evidence>
<feature type="domain" description="Histidine kinase" evidence="5">
    <location>
        <begin position="646"/>
        <end position="733"/>
    </location>
</feature>
<keyword evidence="2 6" id="KW-0418">Kinase</keyword>
<dbReference type="InterPro" id="IPR050482">
    <property type="entry name" value="Sensor_HK_TwoCompSys"/>
</dbReference>
<dbReference type="SUPFAM" id="SSF55874">
    <property type="entry name" value="ATPase domain of HSP90 chaperone/DNA topoisomerase II/histidine kinase"/>
    <property type="match status" value="1"/>
</dbReference>
<evidence type="ECO:0000313" key="7">
    <source>
        <dbReference type="Proteomes" id="UP000290218"/>
    </source>
</evidence>
<dbReference type="GO" id="GO:0046983">
    <property type="term" value="F:protein dimerization activity"/>
    <property type="evidence" value="ECO:0007669"/>
    <property type="project" value="InterPro"/>
</dbReference>
<dbReference type="EMBL" id="SDHX01000002">
    <property type="protein sequence ID" value="RXK52781.1"/>
    <property type="molecule type" value="Genomic_DNA"/>
</dbReference>
<dbReference type="InterPro" id="IPR036890">
    <property type="entry name" value="HATPase_C_sf"/>
</dbReference>
<reference evidence="6 7" key="1">
    <citation type="submission" date="2019-01" db="EMBL/GenBank/DDBJ databases">
        <title>Lacunisphaera sp. strain TWA-58.</title>
        <authorList>
            <person name="Chen W.-M."/>
        </authorList>
    </citation>
    <scope>NUCLEOTIDE SEQUENCE [LARGE SCALE GENOMIC DNA]</scope>
    <source>
        <strain evidence="6 7">TWA-58</strain>
    </source>
</reference>
<dbReference type="InterPro" id="IPR005467">
    <property type="entry name" value="His_kinase_dom"/>
</dbReference>
<keyword evidence="3" id="KW-0902">Two-component regulatory system</keyword>
<keyword evidence="4" id="KW-0812">Transmembrane</keyword>
<gene>
    <name evidence="6" type="ORF">ESB00_13750</name>
</gene>